<evidence type="ECO:0000259" key="6">
    <source>
        <dbReference type="Pfam" id="PF00753"/>
    </source>
</evidence>
<gene>
    <name evidence="7" type="ORF">WN72_36565</name>
</gene>
<dbReference type="PANTHER" id="PTHR42978:SF6">
    <property type="entry name" value="QUORUM-QUENCHING LACTONASE YTNP-RELATED"/>
    <property type="match status" value="1"/>
</dbReference>
<dbReference type="GO" id="GO:0016787">
    <property type="term" value="F:hydrolase activity"/>
    <property type="evidence" value="ECO:0007669"/>
    <property type="project" value="UniProtKB-KW"/>
</dbReference>
<dbReference type="SUPFAM" id="SSF56281">
    <property type="entry name" value="Metallo-hydrolase/oxidoreductase"/>
    <property type="match status" value="1"/>
</dbReference>
<evidence type="ECO:0000256" key="5">
    <source>
        <dbReference type="SAM" id="SignalP"/>
    </source>
</evidence>
<evidence type="ECO:0000256" key="2">
    <source>
        <dbReference type="ARBA" id="ARBA00022723"/>
    </source>
</evidence>
<proteinExistence type="inferred from homology"/>
<keyword evidence="4" id="KW-0862">Zinc</keyword>
<dbReference type="KEGG" id="barh:WN72_36565"/>
<dbReference type="GO" id="GO:0046872">
    <property type="term" value="F:metal ion binding"/>
    <property type="evidence" value="ECO:0007669"/>
    <property type="project" value="UniProtKB-KW"/>
</dbReference>
<dbReference type="EMBL" id="CP030050">
    <property type="protein sequence ID" value="QOZ71190.1"/>
    <property type="molecule type" value="Genomic_DNA"/>
</dbReference>
<comment type="similarity">
    <text evidence="1">Belongs to the metallo-beta-lactamase superfamily.</text>
</comment>
<dbReference type="Gene3D" id="3.60.15.10">
    <property type="entry name" value="Ribonuclease Z/Hydroxyacylglutathione hydrolase-like"/>
    <property type="match status" value="1"/>
</dbReference>
<dbReference type="InterPro" id="IPR036866">
    <property type="entry name" value="RibonucZ/Hydroxyglut_hydro"/>
</dbReference>
<dbReference type="AlphaFoldDB" id="A0AAE7NX93"/>
<reference evidence="7 8" key="1">
    <citation type="submission" date="2018-06" db="EMBL/GenBank/DDBJ databases">
        <title>Comparative genomics of Bradyrhizobium nodulating Arachidis hypogaea.</title>
        <authorList>
            <person name="Li Y."/>
        </authorList>
    </citation>
    <scope>NUCLEOTIDE SEQUENCE [LARGE SCALE GENOMIC DNA]</scope>
    <source>
        <strain evidence="7 8">CCBAU 051107</strain>
    </source>
</reference>
<dbReference type="CDD" id="cd07720">
    <property type="entry name" value="OPHC2-like_MBL-fold"/>
    <property type="match status" value="1"/>
</dbReference>
<sequence>MRKIRLPIALVLQVFLYGTSPSLAQSMAPIPHVAVQGADLYRFRVGAVNVIALSDGTVPQDLYALLTNTTQAKTDALLEVSFLRNPIEASINVFLIALPDRLVLVDTGSGELFGPGNGGKLLSSLAAAGYRPEQITDILITHVHTDHSGGLVEGQRIVFANATVRVGKPDVDFFLNPANSAESGYDRKYFDEAIKTLKPYVDAGKVAAFSSSTEVVPGISSSSKGNIVDFQSASAPRLKGRLLLRRSSRRWR</sequence>
<keyword evidence="2" id="KW-0479">Metal-binding</keyword>
<feature type="signal peptide" evidence="5">
    <location>
        <begin position="1"/>
        <end position="24"/>
    </location>
</feature>
<organism evidence="7 8">
    <name type="scientific">Bradyrhizobium arachidis</name>
    <dbReference type="NCBI Taxonomy" id="858423"/>
    <lineage>
        <taxon>Bacteria</taxon>
        <taxon>Pseudomonadati</taxon>
        <taxon>Pseudomonadota</taxon>
        <taxon>Alphaproteobacteria</taxon>
        <taxon>Hyphomicrobiales</taxon>
        <taxon>Nitrobacteraceae</taxon>
        <taxon>Bradyrhizobium</taxon>
    </lineage>
</organism>
<evidence type="ECO:0000256" key="1">
    <source>
        <dbReference type="ARBA" id="ARBA00007749"/>
    </source>
</evidence>
<name>A0AAE7NX93_9BRAD</name>
<protein>
    <submittedName>
        <fullName evidence="7">MBL fold metallo-hydrolase</fullName>
    </submittedName>
</protein>
<dbReference type="InterPro" id="IPR051013">
    <property type="entry name" value="MBL_superfamily_lactonases"/>
</dbReference>
<dbReference type="GeneID" id="64071896"/>
<evidence type="ECO:0000313" key="7">
    <source>
        <dbReference type="EMBL" id="QOZ71190.1"/>
    </source>
</evidence>
<dbReference type="Pfam" id="PF00753">
    <property type="entry name" value="Lactamase_B"/>
    <property type="match status" value="1"/>
</dbReference>
<keyword evidence="5" id="KW-0732">Signal</keyword>
<dbReference type="Proteomes" id="UP000594015">
    <property type="component" value="Chromosome"/>
</dbReference>
<accession>A0AAE7NX93</accession>
<dbReference type="PANTHER" id="PTHR42978">
    <property type="entry name" value="QUORUM-QUENCHING LACTONASE YTNP-RELATED-RELATED"/>
    <property type="match status" value="1"/>
</dbReference>
<evidence type="ECO:0000313" key="8">
    <source>
        <dbReference type="Proteomes" id="UP000594015"/>
    </source>
</evidence>
<feature type="chain" id="PRO_5042291922" evidence="5">
    <location>
        <begin position="25"/>
        <end position="252"/>
    </location>
</feature>
<evidence type="ECO:0000256" key="3">
    <source>
        <dbReference type="ARBA" id="ARBA00022801"/>
    </source>
</evidence>
<evidence type="ECO:0000256" key="4">
    <source>
        <dbReference type="ARBA" id="ARBA00022833"/>
    </source>
</evidence>
<keyword evidence="3" id="KW-0378">Hydrolase</keyword>
<dbReference type="InterPro" id="IPR001279">
    <property type="entry name" value="Metallo-B-lactamas"/>
</dbReference>
<feature type="domain" description="Metallo-beta-lactamase" evidence="6">
    <location>
        <begin position="90"/>
        <end position="153"/>
    </location>
</feature>
<dbReference type="RefSeq" id="WP_080588732.1">
    <property type="nucleotide sequence ID" value="NZ_CP030050.1"/>
</dbReference>